<dbReference type="EMBL" id="DMZY01000097">
    <property type="protein sequence ID" value="HAV92181.1"/>
    <property type="molecule type" value="Genomic_DNA"/>
</dbReference>
<evidence type="ECO:0000313" key="5">
    <source>
        <dbReference type="Proteomes" id="UP000264062"/>
    </source>
</evidence>
<dbReference type="GO" id="GO:0004347">
    <property type="term" value="F:glucose-6-phosphate isomerase activity"/>
    <property type="evidence" value="ECO:0007669"/>
    <property type="project" value="InterPro"/>
</dbReference>
<sequence>MTLFALLKKIEAFYCDLKLSRMISDVISRMDDYSYDIDTAKMLSKMMQNRIPIFYVDSSFSSVARRCANQVSENAKHFAHFNLIPEMNHNEIVGLKMPENLNKSVVIFFLSFRQEHLKNRKRASIIKKIADENDFSTISVDFEDSNLLFNIVDSIILFDLASYYLALYNKVDAVEVKRISLLKKRMKK</sequence>
<accession>A0A350H9G5</accession>
<dbReference type="Pfam" id="PF10432">
    <property type="entry name" value="bact-PGI_C"/>
    <property type="match status" value="1"/>
</dbReference>
<dbReference type="Gene3D" id="3.40.50.10490">
    <property type="entry name" value="Glucose-6-phosphate isomerase like protein, domain 1"/>
    <property type="match status" value="1"/>
</dbReference>
<comment type="similarity">
    <text evidence="1">Belongs to the PGI/PMI family.</text>
</comment>
<dbReference type="InterPro" id="IPR046348">
    <property type="entry name" value="SIS_dom_sf"/>
</dbReference>
<name>A0A350H9G5_UNCW3</name>
<dbReference type="AlphaFoldDB" id="A0A350H9G5"/>
<dbReference type="InterPro" id="IPR019490">
    <property type="entry name" value="Glu6P/Mann6P_isomerase_C"/>
</dbReference>
<organism evidence="4 5">
    <name type="scientific">candidate division WOR-3 bacterium</name>
    <dbReference type="NCBI Taxonomy" id="2052148"/>
    <lineage>
        <taxon>Bacteria</taxon>
        <taxon>Bacteria division WOR-3</taxon>
    </lineage>
</organism>
<gene>
    <name evidence="4" type="ORF">DCW38_03255</name>
</gene>
<dbReference type="GO" id="GO:0097367">
    <property type="term" value="F:carbohydrate derivative binding"/>
    <property type="evidence" value="ECO:0007669"/>
    <property type="project" value="InterPro"/>
</dbReference>
<feature type="domain" description="Bifunctional glucose-6-phosphate/mannose-6-phosphate isomerase C-terminal" evidence="3">
    <location>
        <begin position="38"/>
        <end position="186"/>
    </location>
</feature>
<reference evidence="4 5" key="1">
    <citation type="journal article" date="2018" name="Nat. Biotechnol.">
        <title>A standardized bacterial taxonomy based on genome phylogeny substantially revises the tree of life.</title>
        <authorList>
            <person name="Parks D.H."/>
            <person name="Chuvochina M."/>
            <person name="Waite D.W."/>
            <person name="Rinke C."/>
            <person name="Skarshewski A."/>
            <person name="Chaumeil P.A."/>
            <person name="Hugenholtz P."/>
        </authorList>
    </citation>
    <scope>NUCLEOTIDE SEQUENCE [LARGE SCALE GENOMIC DNA]</scope>
    <source>
        <strain evidence="4">UBA9956</strain>
    </source>
</reference>
<dbReference type="SUPFAM" id="SSF53697">
    <property type="entry name" value="SIS domain"/>
    <property type="match status" value="1"/>
</dbReference>
<dbReference type="Proteomes" id="UP000264062">
    <property type="component" value="Unassembled WGS sequence"/>
</dbReference>
<protein>
    <recommendedName>
        <fullName evidence="3">Bifunctional glucose-6-phosphate/mannose-6-phosphate isomerase C-terminal domain-containing protein</fullName>
    </recommendedName>
</protein>
<proteinExistence type="inferred from homology"/>
<evidence type="ECO:0000256" key="2">
    <source>
        <dbReference type="ARBA" id="ARBA00023235"/>
    </source>
</evidence>
<evidence type="ECO:0000256" key="1">
    <source>
        <dbReference type="ARBA" id="ARBA00010523"/>
    </source>
</evidence>
<dbReference type="CDD" id="cd05637">
    <property type="entry name" value="SIS_PGI_PMI_2"/>
    <property type="match status" value="1"/>
</dbReference>
<dbReference type="GO" id="GO:0004476">
    <property type="term" value="F:mannose-6-phosphate isomerase activity"/>
    <property type="evidence" value="ECO:0007669"/>
    <property type="project" value="InterPro"/>
</dbReference>
<evidence type="ECO:0000259" key="3">
    <source>
        <dbReference type="Pfam" id="PF10432"/>
    </source>
</evidence>
<comment type="caution">
    <text evidence="4">The sequence shown here is derived from an EMBL/GenBank/DDBJ whole genome shotgun (WGS) entry which is preliminary data.</text>
</comment>
<dbReference type="GO" id="GO:1901135">
    <property type="term" value="P:carbohydrate derivative metabolic process"/>
    <property type="evidence" value="ECO:0007669"/>
    <property type="project" value="InterPro"/>
</dbReference>
<evidence type="ECO:0000313" key="4">
    <source>
        <dbReference type="EMBL" id="HAV92181.1"/>
    </source>
</evidence>
<keyword evidence="2" id="KW-0413">Isomerase</keyword>
<dbReference type="GO" id="GO:0005975">
    <property type="term" value="P:carbohydrate metabolic process"/>
    <property type="evidence" value="ECO:0007669"/>
    <property type="project" value="InterPro"/>
</dbReference>